<reference evidence="1 2" key="1">
    <citation type="journal article" date="2016" name="Proc. Natl. Acad. Sci. U.S.A.">
        <title>Lipid metabolic changes in an early divergent fungus govern the establishment of a mutualistic symbiosis with endobacteria.</title>
        <authorList>
            <person name="Lastovetsky O.A."/>
            <person name="Gaspar M.L."/>
            <person name="Mondo S.J."/>
            <person name="LaButti K.M."/>
            <person name="Sandor L."/>
            <person name="Grigoriev I.V."/>
            <person name="Henry S.A."/>
            <person name="Pawlowska T.E."/>
        </authorList>
    </citation>
    <scope>NUCLEOTIDE SEQUENCE [LARGE SCALE GENOMIC DNA]</scope>
    <source>
        <strain evidence="1 2">ATCC 11559</strain>
    </source>
</reference>
<gene>
    <name evidence="1" type="ORF">BCV71DRAFT_169858</name>
</gene>
<evidence type="ECO:0000313" key="2">
    <source>
        <dbReference type="Proteomes" id="UP000242381"/>
    </source>
</evidence>
<dbReference type="EMBL" id="KV921258">
    <property type="protein sequence ID" value="ORE23452.1"/>
    <property type="molecule type" value="Genomic_DNA"/>
</dbReference>
<sequence>HGLAINRFTVSQLHTLEEAQNNYIKEIYGARGKTSTKVMLHMSKLPLISVRMFNVALTSRFQTYHRMELTILK</sequence>
<evidence type="ECO:0000313" key="1">
    <source>
        <dbReference type="EMBL" id="ORE23452.1"/>
    </source>
</evidence>
<organism evidence="1 2">
    <name type="scientific">Rhizopus microsporus</name>
    <dbReference type="NCBI Taxonomy" id="58291"/>
    <lineage>
        <taxon>Eukaryota</taxon>
        <taxon>Fungi</taxon>
        <taxon>Fungi incertae sedis</taxon>
        <taxon>Mucoromycota</taxon>
        <taxon>Mucoromycotina</taxon>
        <taxon>Mucoromycetes</taxon>
        <taxon>Mucorales</taxon>
        <taxon>Mucorineae</taxon>
        <taxon>Rhizopodaceae</taxon>
        <taxon>Rhizopus</taxon>
    </lineage>
</organism>
<protein>
    <submittedName>
        <fullName evidence="1">Uncharacterized protein</fullName>
    </submittedName>
</protein>
<dbReference type="AlphaFoldDB" id="A0A1X0SGM8"/>
<dbReference type="Proteomes" id="UP000242381">
    <property type="component" value="Unassembled WGS sequence"/>
</dbReference>
<name>A0A1X0SGM8_RHIZD</name>
<accession>A0A1X0SGM8</accession>
<feature type="non-terminal residue" evidence="1">
    <location>
        <position position="1"/>
    </location>
</feature>
<proteinExistence type="predicted"/>